<keyword evidence="2 7" id="KW-0245">EGF-like domain</keyword>
<evidence type="ECO:0000256" key="3">
    <source>
        <dbReference type="ARBA" id="ARBA00022692"/>
    </source>
</evidence>
<dbReference type="PANTHER" id="PTHR11905:SF158">
    <property type="entry name" value="DISINTEGRIN AND METALLOPROTEINASE DOMAIN-CONTAINING PROTEIN 18"/>
    <property type="match status" value="1"/>
</dbReference>
<gene>
    <name evidence="16" type="primary">LOC116499341</name>
</gene>
<feature type="domain" description="Disintegrin" evidence="13">
    <location>
        <begin position="390"/>
        <end position="477"/>
    </location>
</feature>
<dbReference type="InterPro" id="IPR034027">
    <property type="entry name" value="Reprolysin_adamalysin"/>
</dbReference>
<dbReference type="SUPFAM" id="SSF57552">
    <property type="entry name" value="Blood coagulation inhibitor (disintegrin)"/>
    <property type="match status" value="1"/>
</dbReference>
<keyword evidence="6 7" id="KW-1015">Disulfide bond</keyword>
<evidence type="ECO:0000256" key="2">
    <source>
        <dbReference type="ARBA" id="ARBA00022536"/>
    </source>
</evidence>
<dbReference type="PANTHER" id="PTHR11905">
    <property type="entry name" value="ADAM A DISINTEGRIN AND METALLOPROTEASE DOMAIN"/>
    <property type="match status" value="1"/>
</dbReference>
<dbReference type="Gene3D" id="3.40.390.10">
    <property type="entry name" value="Collagenase (Catalytic Domain)"/>
    <property type="match status" value="1"/>
</dbReference>
<dbReference type="InterPro" id="IPR036436">
    <property type="entry name" value="Disintegrin_dom_sf"/>
</dbReference>
<dbReference type="PROSITE" id="PS50026">
    <property type="entry name" value="EGF_3"/>
    <property type="match status" value="1"/>
</dbReference>
<dbReference type="CDD" id="cd04269">
    <property type="entry name" value="ZnMc_adamalysin_II_like"/>
    <property type="match status" value="1"/>
</dbReference>
<dbReference type="GO" id="GO:0006508">
    <property type="term" value="P:proteolysis"/>
    <property type="evidence" value="ECO:0007669"/>
    <property type="project" value="InterPro"/>
</dbReference>
<dbReference type="InterPro" id="IPR000742">
    <property type="entry name" value="EGF"/>
</dbReference>
<dbReference type="PROSITE" id="PS50214">
    <property type="entry name" value="DISINTEGRIN_2"/>
    <property type="match status" value="1"/>
</dbReference>
<dbReference type="InterPro" id="IPR013111">
    <property type="entry name" value="EGF_extracell"/>
</dbReference>
<feature type="region of interest" description="Disordered" evidence="9">
    <location>
        <begin position="656"/>
        <end position="675"/>
    </location>
</feature>
<evidence type="ECO:0000256" key="8">
    <source>
        <dbReference type="PROSITE-ProRule" id="PRU00276"/>
    </source>
</evidence>
<dbReference type="FunFam" id="4.10.70.10:FF:000001">
    <property type="entry name" value="Disintegrin and metalloproteinase domain-containing protein 22"/>
    <property type="match status" value="1"/>
</dbReference>
<sequence length="717" mass="78322">MGPCVVLQAALLAVLFVLSACSLPSELAFLRSLFLILPFSALLHTKGTLSYVLAIEGRPYTIHLQQHLFIPDDFRIYMSNEMASFKTDLTHIKGDCFYRGYIEGVPGSAVTLSTCSGLRGLLQFENTSYGIEPLVNSPIFEHFVHQMSNENTAGFLFAKSRAESGAQPAVQEMPALSAVRSPKYFEVYAVLDKALYNYMGSDKKVATWKIIQIFNLVNNIFNPLNVTVVLSSLEFWIEENKISTAGEADELLQRFLERQQPYLALRSYDIACLFVYRDQASFAGATIPGKACQRDAAGAVAVYQRSVTLESFSVLLAQMLARSLGMSYDNNRSCHCPGHICVMNSEALHVGGAKAFSSCSVEDFESFLKLDTGDCLFDRPRLAGLSYQQAASCGNGVVERGEQCDCGSKAACLKDKCCTNTCRFKPGVKCSSGLCCDGCQFKAKNSLCRPPADVQCDLAEYCDGSSASCPPDLYVQDGHNCEHGTGYCYKGRCQSADLQCRRLYGTGSKSAPVACYEEVNSQRDRFGHCGFHSRHGYRACAWRNLRCGKLICTYPYSTPFATDAAAVLYVQVREHLCISLDYLNIPVRLDPLMIPPGTKCGSGKVCINNTCHPHSVLGSDCNSEVECHGHGVCTNQRRCHCHPGWKPPDCRRRGSALGVSADGGPGPAERGPPALRDAARTWPLLPACLLPPALAAAALLLLLRREARGRRGVRGGQ</sequence>
<dbReference type="PROSITE" id="PS50215">
    <property type="entry name" value="ADAM_MEPRO"/>
    <property type="match status" value="1"/>
</dbReference>
<name>A0A6J3EDD3_AYTFU</name>
<dbReference type="Pfam" id="PF01421">
    <property type="entry name" value="Reprolysin"/>
    <property type="match status" value="1"/>
</dbReference>
<dbReference type="InParanoid" id="A0A6J3EDD3"/>
<dbReference type="RefSeq" id="XP_032059917.1">
    <property type="nucleotide sequence ID" value="XM_032204026.1"/>
</dbReference>
<reference evidence="16" key="1">
    <citation type="submission" date="2025-08" db="UniProtKB">
        <authorList>
            <consortium name="RefSeq"/>
        </authorList>
    </citation>
    <scope>IDENTIFICATION</scope>
    <source>
        <tissue evidence="16">Lung</tissue>
    </source>
</reference>
<dbReference type="GO" id="GO:0007339">
    <property type="term" value="P:binding of sperm to zona pellucida"/>
    <property type="evidence" value="ECO:0007669"/>
    <property type="project" value="TreeGrafter"/>
</dbReference>
<keyword evidence="4 10" id="KW-1133">Transmembrane helix</keyword>
<evidence type="ECO:0000256" key="7">
    <source>
        <dbReference type="PROSITE-ProRule" id="PRU00076"/>
    </source>
</evidence>
<evidence type="ECO:0000313" key="16">
    <source>
        <dbReference type="RefSeq" id="XP_032059917.1"/>
    </source>
</evidence>
<evidence type="ECO:0000313" key="15">
    <source>
        <dbReference type="Proteomes" id="UP000504639"/>
    </source>
</evidence>
<dbReference type="GeneID" id="116499341"/>
<evidence type="ECO:0000256" key="9">
    <source>
        <dbReference type="SAM" id="MobiDB-lite"/>
    </source>
</evidence>
<evidence type="ECO:0000259" key="14">
    <source>
        <dbReference type="PROSITE" id="PS50215"/>
    </source>
</evidence>
<feature type="domain" description="Peptidase M12B" evidence="14">
    <location>
        <begin position="183"/>
        <end position="380"/>
    </location>
</feature>
<keyword evidence="15" id="KW-1185">Reference proteome</keyword>
<evidence type="ECO:0000256" key="11">
    <source>
        <dbReference type="SAM" id="SignalP"/>
    </source>
</evidence>
<dbReference type="Proteomes" id="UP000504639">
    <property type="component" value="Chromosome 27"/>
</dbReference>
<feature type="transmembrane region" description="Helical" evidence="10">
    <location>
        <begin position="682"/>
        <end position="703"/>
    </location>
</feature>
<dbReference type="PROSITE" id="PS01186">
    <property type="entry name" value="EGF_2"/>
    <property type="match status" value="1"/>
</dbReference>
<dbReference type="SMART" id="SM00050">
    <property type="entry name" value="DISIN"/>
    <property type="match status" value="1"/>
</dbReference>
<dbReference type="InterPro" id="IPR006586">
    <property type="entry name" value="ADAM_Cys-rich"/>
</dbReference>
<dbReference type="Pfam" id="PF00200">
    <property type="entry name" value="Disintegrin"/>
    <property type="match status" value="1"/>
</dbReference>
<evidence type="ECO:0000259" key="12">
    <source>
        <dbReference type="PROSITE" id="PS50026"/>
    </source>
</evidence>
<keyword evidence="5 10" id="KW-0472">Membrane</keyword>
<evidence type="ECO:0000256" key="5">
    <source>
        <dbReference type="ARBA" id="ARBA00023136"/>
    </source>
</evidence>
<dbReference type="SMART" id="SM00608">
    <property type="entry name" value="ACR"/>
    <property type="match status" value="1"/>
</dbReference>
<dbReference type="GO" id="GO:0004222">
    <property type="term" value="F:metalloendopeptidase activity"/>
    <property type="evidence" value="ECO:0007669"/>
    <property type="project" value="InterPro"/>
</dbReference>
<feature type="chain" id="PRO_5026880423" evidence="11">
    <location>
        <begin position="22"/>
        <end position="717"/>
    </location>
</feature>
<dbReference type="GO" id="GO:0008584">
    <property type="term" value="P:male gonad development"/>
    <property type="evidence" value="ECO:0007669"/>
    <property type="project" value="TreeGrafter"/>
</dbReference>
<comment type="caution">
    <text evidence="7">Lacks conserved residue(s) required for the propagation of feature annotation.</text>
</comment>
<accession>A0A6J3EDD3</accession>
<protein>
    <submittedName>
        <fullName evidence="16">LOW QUALITY PROTEIN: disintegrin and metalloproteinase domain-containing protein 32-like</fullName>
    </submittedName>
</protein>
<feature type="domain" description="EGF-like" evidence="12">
    <location>
        <begin position="617"/>
        <end position="651"/>
    </location>
</feature>
<dbReference type="SUPFAM" id="SSF55486">
    <property type="entry name" value="Metalloproteases ('zincins'), catalytic domain"/>
    <property type="match status" value="1"/>
</dbReference>
<feature type="disulfide bond" evidence="8">
    <location>
        <begin position="336"/>
        <end position="341"/>
    </location>
</feature>
<dbReference type="InterPro" id="IPR002870">
    <property type="entry name" value="Peptidase_M12B_N"/>
</dbReference>
<evidence type="ECO:0000256" key="10">
    <source>
        <dbReference type="SAM" id="Phobius"/>
    </source>
</evidence>
<dbReference type="KEGG" id="aful:116499341"/>
<comment type="subcellular location">
    <subcellularLocation>
        <location evidence="1">Membrane</location>
        <topology evidence="1">Single-pass membrane protein</topology>
    </subcellularLocation>
</comment>
<evidence type="ECO:0000256" key="4">
    <source>
        <dbReference type="ARBA" id="ARBA00022989"/>
    </source>
</evidence>
<evidence type="ECO:0000259" key="13">
    <source>
        <dbReference type="PROSITE" id="PS50214"/>
    </source>
</evidence>
<dbReference type="AlphaFoldDB" id="A0A6J3EDD3"/>
<dbReference type="GO" id="GO:0005886">
    <property type="term" value="C:plasma membrane"/>
    <property type="evidence" value="ECO:0007669"/>
    <property type="project" value="UniProtKB-ARBA"/>
</dbReference>
<feature type="signal peptide" evidence="11">
    <location>
        <begin position="1"/>
        <end position="21"/>
    </location>
</feature>
<evidence type="ECO:0000256" key="6">
    <source>
        <dbReference type="ARBA" id="ARBA00023157"/>
    </source>
</evidence>
<dbReference type="Pfam" id="PF08516">
    <property type="entry name" value="ADAM_CR"/>
    <property type="match status" value="1"/>
</dbReference>
<dbReference type="Pfam" id="PF01562">
    <property type="entry name" value="Pep_M12B_propep"/>
    <property type="match status" value="1"/>
</dbReference>
<keyword evidence="3 10" id="KW-0812">Transmembrane</keyword>
<dbReference type="Gene3D" id="4.10.70.10">
    <property type="entry name" value="Disintegrin domain"/>
    <property type="match status" value="1"/>
</dbReference>
<organism evidence="15 16">
    <name type="scientific">Aythya fuligula</name>
    <name type="common">Tufted duck</name>
    <name type="synonym">Anas fuligula</name>
    <dbReference type="NCBI Taxonomy" id="219594"/>
    <lineage>
        <taxon>Eukaryota</taxon>
        <taxon>Metazoa</taxon>
        <taxon>Chordata</taxon>
        <taxon>Craniata</taxon>
        <taxon>Vertebrata</taxon>
        <taxon>Euteleostomi</taxon>
        <taxon>Archelosauria</taxon>
        <taxon>Archosauria</taxon>
        <taxon>Dinosauria</taxon>
        <taxon>Saurischia</taxon>
        <taxon>Theropoda</taxon>
        <taxon>Coelurosauria</taxon>
        <taxon>Aves</taxon>
        <taxon>Neognathae</taxon>
        <taxon>Galloanserae</taxon>
        <taxon>Anseriformes</taxon>
        <taxon>Anatidae</taxon>
        <taxon>Aythyinae</taxon>
        <taxon>Aythya</taxon>
    </lineage>
</organism>
<keyword evidence="11" id="KW-0732">Signal</keyword>
<dbReference type="InterPro" id="IPR001590">
    <property type="entry name" value="Peptidase_M12B"/>
</dbReference>
<dbReference type="InterPro" id="IPR024079">
    <property type="entry name" value="MetalloPept_cat_dom_sf"/>
</dbReference>
<dbReference type="GO" id="GO:0007155">
    <property type="term" value="P:cell adhesion"/>
    <property type="evidence" value="ECO:0007669"/>
    <property type="project" value="TreeGrafter"/>
</dbReference>
<feature type="disulfide bond" evidence="7">
    <location>
        <begin position="641"/>
        <end position="650"/>
    </location>
</feature>
<evidence type="ECO:0000256" key="1">
    <source>
        <dbReference type="ARBA" id="ARBA00004167"/>
    </source>
</evidence>
<proteinExistence type="predicted"/>
<dbReference type="InterPro" id="IPR001762">
    <property type="entry name" value="Disintegrin_dom"/>
</dbReference>
<dbReference type="Pfam" id="PF07974">
    <property type="entry name" value="EGF_2"/>
    <property type="match status" value="1"/>
</dbReference>